<proteinExistence type="predicted"/>
<sequence length="174" mass="20284">MQPSEQGITQLPFGKTRLQDKLHQRVFSNVVVSELQRIYTPSMQPTENQALNRYSVCNYSTELGIAQLLADKTRLQEESRQRKLMILKLENEAHTREQDLYLLEQDLHNVRKELEQAKADRERNQGRNVSVSNFYGTTHVINCSSQDMALQLGNENRMINRAENVEHNPWESEN</sequence>
<keyword evidence="3" id="KW-1185">Reference proteome</keyword>
<evidence type="ECO:0000256" key="1">
    <source>
        <dbReference type="SAM" id="Coils"/>
    </source>
</evidence>
<accession>A0A6J8BU76</accession>
<reference evidence="2 3" key="1">
    <citation type="submission" date="2020-06" db="EMBL/GenBank/DDBJ databases">
        <authorList>
            <person name="Li R."/>
            <person name="Bekaert M."/>
        </authorList>
    </citation>
    <scope>NUCLEOTIDE SEQUENCE [LARGE SCALE GENOMIC DNA]</scope>
    <source>
        <strain evidence="3">wild</strain>
    </source>
</reference>
<keyword evidence="1" id="KW-0175">Coiled coil</keyword>
<evidence type="ECO:0000313" key="3">
    <source>
        <dbReference type="Proteomes" id="UP000507470"/>
    </source>
</evidence>
<feature type="coiled-coil region" evidence="1">
    <location>
        <begin position="100"/>
        <end position="127"/>
    </location>
</feature>
<dbReference type="EMBL" id="CACVKT020004015">
    <property type="protein sequence ID" value="CAC5387558.1"/>
    <property type="molecule type" value="Genomic_DNA"/>
</dbReference>
<name>A0A6J8BU76_MYTCO</name>
<gene>
    <name evidence="2" type="ORF">MCOR_22869</name>
</gene>
<dbReference type="AlphaFoldDB" id="A0A6J8BU76"/>
<evidence type="ECO:0000313" key="2">
    <source>
        <dbReference type="EMBL" id="CAC5387558.1"/>
    </source>
</evidence>
<protein>
    <submittedName>
        <fullName evidence="2">Uncharacterized protein</fullName>
    </submittedName>
</protein>
<organism evidence="2 3">
    <name type="scientific">Mytilus coruscus</name>
    <name type="common">Sea mussel</name>
    <dbReference type="NCBI Taxonomy" id="42192"/>
    <lineage>
        <taxon>Eukaryota</taxon>
        <taxon>Metazoa</taxon>
        <taxon>Spiralia</taxon>
        <taxon>Lophotrochozoa</taxon>
        <taxon>Mollusca</taxon>
        <taxon>Bivalvia</taxon>
        <taxon>Autobranchia</taxon>
        <taxon>Pteriomorphia</taxon>
        <taxon>Mytilida</taxon>
        <taxon>Mytiloidea</taxon>
        <taxon>Mytilidae</taxon>
        <taxon>Mytilinae</taxon>
        <taxon>Mytilus</taxon>
    </lineage>
</organism>
<dbReference type="Proteomes" id="UP000507470">
    <property type="component" value="Unassembled WGS sequence"/>
</dbReference>